<dbReference type="Gene3D" id="6.10.250.1710">
    <property type="match status" value="1"/>
</dbReference>
<dbReference type="EMBL" id="QGNW01000938">
    <property type="protein sequence ID" value="RVW58602.1"/>
    <property type="molecule type" value="Genomic_DNA"/>
</dbReference>
<organism evidence="3 4">
    <name type="scientific">Vitis vinifera</name>
    <name type="common">Grape</name>
    <dbReference type="NCBI Taxonomy" id="29760"/>
    <lineage>
        <taxon>Eukaryota</taxon>
        <taxon>Viridiplantae</taxon>
        <taxon>Streptophyta</taxon>
        <taxon>Embryophyta</taxon>
        <taxon>Tracheophyta</taxon>
        <taxon>Spermatophyta</taxon>
        <taxon>Magnoliopsida</taxon>
        <taxon>eudicotyledons</taxon>
        <taxon>Gunneridae</taxon>
        <taxon>Pentapetalae</taxon>
        <taxon>rosids</taxon>
        <taxon>Vitales</taxon>
        <taxon>Vitaceae</taxon>
        <taxon>Viteae</taxon>
        <taxon>Vitis</taxon>
    </lineage>
</organism>
<gene>
    <name evidence="3" type="primary">VPS60-2_6</name>
    <name evidence="3" type="ORF">CK203_117527</name>
</gene>
<evidence type="ECO:0000256" key="1">
    <source>
        <dbReference type="ARBA" id="ARBA00006190"/>
    </source>
</evidence>
<reference evidence="3 4" key="1">
    <citation type="journal article" date="2018" name="PLoS Genet.">
        <title>Population sequencing reveals clonal diversity and ancestral inbreeding in the grapevine cultivar Chardonnay.</title>
        <authorList>
            <person name="Roach M.J."/>
            <person name="Johnson D.L."/>
            <person name="Bohlmann J."/>
            <person name="van Vuuren H.J."/>
            <person name="Jones S.J."/>
            <person name="Pretorius I.S."/>
            <person name="Schmidt S.A."/>
            <person name="Borneman A.R."/>
        </authorList>
    </citation>
    <scope>NUCLEOTIDE SEQUENCE [LARGE SCALE GENOMIC DNA]</scope>
    <source>
        <strain evidence="4">cv. Chardonnay</strain>
        <tissue evidence="3">Leaf</tissue>
    </source>
</reference>
<dbReference type="Pfam" id="PF03357">
    <property type="entry name" value="Snf7"/>
    <property type="match status" value="1"/>
</dbReference>
<comment type="similarity">
    <text evidence="1">Belongs to the SNF7 family.</text>
</comment>
<evidence type="ECO:0000256" key="2">
    <source>
        <dbReference type="ARBA" id="ARBA00023054"/>
    </source>
</evidence>
<evidence type="ECO:0000313" key="4">
    <source>
        <dbReference type="Proteomes" id="UP000288805"/>
    </source>
</evidence>
<dbReference type="PANTHER" id="PTHR22761">
    <property type="entry name" value="CHARGED MULTIVESICULAR BODY PROTEIN"/>
    <property type="match status" value="1"/>
</dbReference>
<dbReference type="GO" id="GO:0007034">
    <property type="term" value="P:vacuolar transport"/>
    <property type="evidence" value="ECO:0007669"/>
    <property type="project" value="InterPro"/>
</dbReference>
<dbReference type="AlphaFoldDB" id="A0A438FF62"/>
<evidence type="ECO:0000313" key="3">
    <source>
        <dbReference type="EMBL" id="RVW58602.1"/>
    </source>
</evidence>
<protein>
    <submittedName>
        <fullName evidence="3">Vacuolar protein sorting-associated protein 60.2</fullName>
    </submittedName>
</protein>
<name>A0A438FF62_VITVI</name>
<keyword evidence="2" id="KW-0175">Coiled coil</keyword>
<dbReference type="InterPro" id="IPR005024">
    <property type="entry name" value="Snf7_fam"/>
</dbReference>
<dbReference type="Proteomes" id="UP000288805">
    <property type="component" value="Unassembled WGS sequence"/>
</dbReference>
<comment type="caution">
    <text evidence="3">The sequence shown here is derived from an EMBL/GenBank/DDBJ whole genome shotgun (WGS) entry which is preliminary data.</text>
</comment>
<sequence>MSALKSANKELKGMMKIVKIEDVNNLQDEMMDLMDISNEIQESLGRSYNVPDDIDEEELLGELDALEVDMGTEMDADGVPSYLQPDKDHGVEAELNLPSAPIGHATIPAGRSNVQCHVFTASSFVEGLFQTKRIFVFLEEIKNSAMQLSYEPYMSNVLREVLDTWQWLRVLKADFTKAVSYIYFSSHVVSSCDRLRMNLVYLLCLMHLFATSMGAAGQKEIAQNLI</sequence>
<dbReference type="PANTHER" id="PTHR22761:SF12">
    <property type="entry name" value="CHARGED MULTIVESICULAR BODY PROTEIN 5"/>
    <property type="match status" value="1"/>
</dbReference>
<proteinExistence type="inferred from homology"/>
<accession>A0A438FF62</accession>